<dbReference type="EMBL" id="APJX01000005">
    <property type="protein sequence ID" value="EMS79212.1"/>
    <property type="molecule type" value="Genomic_DNA"/>
</dbReference>
<dbReference type="AlphaFoldDB" id="S0G4G1"/>
<evidence type="ECO:0000313" key="4">
    <source>
        <dbReference type="EMBL" id="EMS79212.1"/>
    </source>
</evidence>
<dbReference type="Pfam" id="PF10145">
    <property type="entry name" value="PhageMin_Tail"/>
    <property type="match status" value="1"/>
</dbReference>
<gene>
    <name evidence="4" type="ORF">Dpo_5c01350</name>
</gene>
<organism evidence="4 5">
    <name type="scientific">Desulfotignum phosphitoxidans DSM 13687</name>
    <dbReference type="NCBI Taxonomy" id="1286635"/>
    <lineage>
        <taxon>Bacteria</taxon>
        <taxon>Pseudomonadati</taxon>
        <taxon>Thermodesulfobacteriota</taxon>
        <taxon>Desulfobacteria</taxon>
        <taxon>Desulfobacterales</taxon>
        <taxon>Desulfobacteraceae</taxon>
        <taxon>Desulfotignum</taxon>
    </lineage>
</organism>
<dbReference type="PANTHER" id="PTHR37813">
    <property type="entry name" value="FELS-2 PROPHAGE PROTEIN"/>
    <property type="match status" value="1"/>
</dbReference>
<keyword evidence="1" id="KW-1188">Viral release from host cell</keyword>
<reference evidence="4 5" key="1">
    <citation type="journal article" date="2013" name="Genome Announc.">
        <title>Draft Genome Sequence of Desulfotignum phosphitoxidans DSM 13687 Strain FiPS-3.</title>
        <authorList>
            <person name="Poehlein A."/>
            <person name="Daniel R."/>
            <person name="Simeonova D.D."/>
        </authorList>
    </citation>
    <scope>NUCLEOTIDE SEQUENCE [LARGE SCALE GENOMIC DNA]</scope>
    <source>
        <strain evidence="4 5">DSM 13687</strain>
    </source>
</reference>
<sequence length="1078" mass="117010">MSSNIDIKIKASTQGTEEVKKLESQLSALGKIEAFKKLKKDLEASRGAWKTAQAEVARLAREMADSEKPTKALSNRFNAAKKEAAGLKTQFVQNQQSLHKLRGSLTRAGVDTKNLNAEQKKLALAVAKSRAEMSQAAKINAAMGMLNVRPFKDIQGEIKATEAAYVRLKQSGKLSMTELYEAKLGMKTRIAELRAETNGWATAITSARAGMASLIGIGYAAIRSFSGYSGFAQRMAEVNTLLDVSETRFKSLSDEIVDLSTRIPQTAAELAAAEYDIISAGVALEESARVLELSGKAAVAGVTDTKTAVTAGVGVINAYGKEISDLDEVYDILFQTVKSGVTTFPELSQQIGNVLPTARAANVEFTEVAAAIAALTKAGIRTPQAATAMKGAINAMAAPTPEAKKKFDELGITWQGLIPTLEAIREKGLSVDQMRFLIPDVEARTGVLSLTQNMDDFRQILENMTVSAGSMTEAFDKMKDTPENQIKLFGNEIAKITKKIGSMVATGLLPALKGVRLLMDAIEETDPVTKTLIATMATGVAGFVLWKIGLGSIVFGLQGMVVQAAAASKSLLTVAASSTLAGAALKAGIAAGAVYGVYQIGKFIKVAYDTKKAVESARKAQEDLFRSTDRVMQQYDEFKDIRLPENITGRAPEELSDLRKELQRAKAYWVALQQSLMSKADETTFLGNATEEAKAAQKELKTLNHRLAEVNTDLARLKDAGAAAGDGMKEPAEAIKATADQLEDFESQAKKAYESARDQAQKYAQEVISWEEKIKYARLSTADQIRALERKGLSDQEQWNDKRLQAEEKMAAARQAMREKDYELAKRLADESRSLYADLATEVREEKDGENVVVKSIDDTKRIAVAGIKEVGAFVEQLYQTQKESAEKSQAEWEAAADQIEEKLEWVARAREAEVSIELSNLADAQNAINNLTKDETKHITVVVTERVQREEARATGGGVGMNRGGRLPGFGGGDRIRALLEAGEFVIRKEAVKKYGSALFDALNSMRLPKMPRMPQVPGPLKFAQGGMVPSGGEVMTIRFQAGGVELPLQVMGRRGVTRQQIREFDSELKKMGLARG</sequence>
<proteinExistence type="predicted"/>
<comment type="caution">
    <text evidence="4">The sequence shown here is derived from an EMBL/GenBank/DDBJ whole genome shotgun (WGS) entry which is preliminary data.</text>
</comment>
<dbReference type="NCBIfam" id="TIGR01760">
    <property type="entry name" value="tape_meas_TP901"/>
    <property type="match status" value="1"/>
</dbReference>
<protein>
    <submittedName>
        <fullName evidence="4">Phage tail tape measure protein, TP901 family</fullName>
    </submittedName>
</protein>
<dbReference type="OrthoDB" id="5409128at2"/>
<evidence type="ECO:0000313" key="5">
    <source>
        <dbReference type="Proteomes" id="UP000014216"/>
    </source>
</evidence>
<dbReference type="RefSeq" id="WP_006966300.1">
    <property type="nucleotide sequence ID" value="NZ_APJX01000005.1"/>
</dbReference>
<feature type="coiled-coil region" evidence="2">
    <location>
        <begin position="746"/>
        <end position="816"/>
    </location>
</feature>
<feature type="coiled-coil region" evidence="2">
    <location>
        <begin position="686"/>
        <end position="720"/>
    </location>
</feature>
<dbReference type="PANTHER" id="PTHR37813:SF1">
    <property type="entry name" value="FELS-2 PROPHAGE PROTEIN"/>
    <property type="match status" value="1"/>
</dbReference>
<accession>S0G4G1</accession>
<dbReference type="InterPro" id="IPR010090">
    <property type="entry name" value="Phage_tape_meas"/>
</dbReference>
<dbReference type="Proteomes" id="UP000014216">
    <property type="component" value="Unassembled WGS sequence"/>
</dbReference>
<feature type="domain" description="Phage tail tape measure protein" evidence="3">
    <location>
        <begin position="254"/>
        <end position="476"/>
    </location>
</feature>
<evidence type="ECO:0000256" key="2">
    <source>
        <dbReference type="SAM" id="Coils"/>
    </source>
</evidence>
<evidence type="ECO:0000256" key="1">
    <source>
        <dbReference type="ARBA" id="ARBA00022612"/>
    </source>
</evidence>
<name>S0G4G1_9BACT</name>
<keyword evidence="2" id="KW-0175">Coiled coil</keyword>
<keyword evidence="5" id="KW-1185">Reference proteome</keyword>
<dbReference type="PATRIC" id="fig|1286635.3.peg.2607"/>
<evidence type="ECO:0000259" key="3">
    <source>
        <dbReference type="Pfam" id="PF10145"/>
    </source>
</evidence>